<keyword evidence="3 6" id="KW-0560">Oxidoreductase</keyword>
<proteinExistence type="inferred from homology"/>
<reference evidence="7 8" key="1">
    <citation type="submission" date="2019-05" db="EMBL/GenBank/DDBJ databases">
        <authorList>
            <person name="Pankratov T."/>
            <person name="Grouzdev D."/>
        </authorList>
    </citation>
    <scope>NUCLEOTIDE SEQUENCE [LARGE SCALE GENOMIC DNA]</scope>
    <source>
        <strain evidence="7 8">KEBCLARHB70R</strain>
    </source>
</reference>
<evidence type="ECO:0000256" key="6">
    <source>
        <dbReference type="RuleBase" id="RU364048"/>
    </source>
</evidence>
<comment type="caution">
    <text evidence="7">The sequence shown here is derived from an EMBL/GenBank/DDBJ whole genome shotgun (WGS) entry which is preliminary data.</text>
</comment>
<feature type="binding site" evidence="5">
    <location>
        <position position="273"/>
    </location>
    <ligand>
        <name>Fe cation</name>
        <dbReference type="ChEBI" id="CHEBI:24875"/>
        <note>catalytic</note>
    </ligand>
</feature>
<accession>A0A5R9J8C6</accession>
<dbReference type="RefSeq" id="WP_138325310.1">
    <property type="nucleotide sequence ID" value="NZ_VCDI01000002.1"/>
</dbReference>
<dbReference type="EMBL" id="VCDI01000002">
    <property type="protein sequence ID" value="TLU73229.1"/>
    <property type="molecule type" value="Genomic_DNA"/>
</dbReference>
<dbReference type="GO" id="GO:0016121">
    <property type="term" value="P:carotene catabolic process"/>
    <property type="evidence" value="ECO:0007669"/>
    <property type="project" value="TreeGrafter"/>
</dbReference>
<dbReference type="PANTHER" id="PTHR10543">
    <property type="entry name" value="BETA-CAROTENE DIOXYGENASE"/>
    <property type="match status" value="1"/>
</dbReference>
<evidence type="ECO:0000313" key="8">
    <source>
        <dbReference type="Proteomes" id="UP000305654"/>
    </source>
</evidence>
<dbReference type="InterPro" id="IPR004294">
    <property type="entry name" value="Carotenoid_Oase"/>
</dbReference>
<dbReference type="Pfam" id="PF03055">
    <property type="entry name" value="RPE65"/>
    <property type="match status" value="1"/>
</dbReference>
<evidence type="ECO:0000313" key="7">
    <source>
        <dbReference type="EMBL" id="TLU73229.1"/>
    </source>
</evidence>
<feature type="binding site" evidence="5">
    <location>
        <position position="209"/>
    </location>
    <ligand>
        <name>Fe cation</name>
        <dbReference type="ChEBI" id="CHEBI:24875"/>
        <note>catalytic</note>
    </ligand>
</feature>
<organism evidence="7 8">
    <name type="scientific">Lichenicoccus roseus</name>
    <dbReference type="NCBI Taxonomy" id="2683649"/>
    <lineage>
        <taxon>Bacteria</taxon>
        <taxon>Pseudomonadati</taxon>
        <taxon>Pseudomonadota</taxon>
        <taxon>Alphaproteobacteria</taxon>
        <taxon>Acetobacterales</taxon>
        <taxon>Acetobacteraceae</taxon>
        <taxon>Lichenicoccus</taxon>
    </lineage>
</organism>
<feature type="binding site" evidence="5">
    <location>
        <position position="445"/>
    </location>
    <ligand>
        <name>Fe cation</name>
        <dbReference type="ChEBI" id="CHEBI:24875"/>
        <note>catalytic</note>
    </ligand>
</feature>
<dbReference type="AlphaFoldDB" id="A0A5R9J8C6"/>
<protein>
    <recommendedName>
        <fullName evidence="6">Dioxygenase</fullName>
        <ecNumber evidence="6">1.13.11.-</ecNumber>
    </recommendedName>
</protein>
<name>A0A5R9J8C6_9PROT</name>
<dbReference type="GO" id="GO:0046872">
    <property type="term" value="F:metal ion binding"/>
    <property type="evidence" value="ECO:0007669"/>
    <property type="project" value="UniProtKB-KW"/>
</dbReference>
<keyword evidence="4 5" id="KW-0408">Iron</keyword>
<keyword evidence="8" id="KW-1185">Reference proteome</keyword>
<dbReference type="EC" id="1.13.11.-" evidence="6"/>
<evidence type="ECO:0000256" key="2">
    <source>
        <dbReference type="ARBA" id="ARBA00022723"/>
    </source>
</evidence>
<keyword evidence="2 5" id="KW-0479">Metal-binding</keyword>
<comment type="similarity">
    <text evidence="1 6">Belongs to the carotenoid oxygenase family.</text>
</comment>
<evidence type="ECO:0000256" key="4">
    <source>
        <dbReference type="ARBA" id="ARBA00023004"/>
    </source>
</evidence>
<dbReference type="OrthoDB" id="6636843at2"/>
<evidence type="ECO:0000256" key="5">
    <source>
        <dbReference type="PIRSR" id="PIRSR604294-1"/>
    </source>
</evidence>
<dbReference type="PANTHER" id="PTHR10543:SF89">
    <property type="entry name" value="CAROTENOID 9,10(9',10')-CLEAVAGE DIOXYGENASE 1"/>
    <property type="match status" value="1"/>
</dbReference>
<feature type="binding site" evidence="5">
    <location>
        <position position="158"/>
    </location>
    <ligand>
        <name>Fe cation</name>
        <dbReference type="ChEBI" id="CHEBI:24875"/>
        <note>catalytic</note>
    </ligand>
</feature>
<comment type="cofactor">
    <cofactor evidence="5 6">
        <name>Fe(2+)</name>
        <dbReference type="ChEBI" id="CHEBI:29033"/>
    </cofactor>
    <text evidence="5 6">Binds 1 Fe(2+) ion per subunit.</text>
</comment>
<gene>
    <name evidence="7" type="ORF">FE263_07375</name>
</gene>
<dbReference type="Proteomes" id="UP000305654">
    <property type="component" value="Unassembled WGS sequence"/>
</dbReference>
<evidence type="ECO:0000256" key="1">
    <source>
        <dbReference type="ARBA" id="ARBA00006787"/>
    </source>
</evidence>
<sequence>MVDLHDGNLAPVSIERDVAALHVEGELPRDLCGALLRNGPNPQFPTDHPGAHWFTGDGMLHAIRLHAGAASYSNRWIRTPRFLAERAAGRALDGGWAGADGSGRTFAAGAANTHVVLHAGRLLALEEQHLPIQIDPGTLATVASCSFGGALDGPFTAHPKIDPATGEMIFFGYHADAPRGAGLLWGVVDRSGRLARLERFAAPFASMVHDFIVTPSSIVFPIMPLTASLARQQAGAPPYLWEPEYGTHAGIMRRDAGVDSLRWVRAETGFVFHVMNAWEEGQNVVADLIEHAAPPLFPRADGHAPPAGQGGRLSRWTIDPASDQLRVEVLDEIGAEFPRIDDRFAGRRTRHGWMAASTDGHALDAVAHRDDVSGARRLWSVPDGDAVSEPVFVARGQEEGDGWVLAVAWRAREAASDLVVLDAREVGRGPVASVRLPQRVPSGFHGNWIGAAP</sequence>
<keyword evidence="6" id="KW-0223">Dioxygenase</keyword>
<dbReference type="GO" id="GO:0010436">
    <property type="term" value="F:carotenoid dioxygenase activity"/>
    <property type="evidence" value="ECO:0007669"/>
    <property type="project" value="TreeGrafter"/>
</dbReference>
<evidence type="ECO:0000256" key="3">
    <source>
        <dbReference type="ARBA" id="ARBA00023002"/>
    </source>
</evidence>